<keyword evidence="5" id="KW-0255">Endonuclease</keyword>
<keyword evidence="1" id="KW-0808">Transferase</keyword>
<sequence>GFEIQTEKIQRTCPWTYLGLHIRERMVIPQQLTIRDDTKTLRDLHQICGSINCIRPWLGITTEDLTPLFKLLEGGEGLDSPCALTAEAQEALDKVQNALSYRQAHRYHPELPFHFAILGSLPHIYGLVFQWDAVQKDPLSIIEWVFLPHKLSKTITRPQELMAWLIARARFRLRTLTGCDFACIYLPLRIGDLRNLLETNENLQYALDRYPGKILVHYPKHQLFNSALRLIPKEIQSRKPLKALTIYTNGSGRSHKDLQTSEWVEDVKVVEGSLQIVELAAIVRAFERFPEPFNLVTDSACVAGIVARVEHSWLREVPNPKLAWLLSRLVTLISHREQPFHVMHTRSHTGLPGPIAEGDRRADTLAMLVTTPGIPGIFQQAKLSHQMFHQNVPSLIWQFHLPCDQAKAIVATCPQCQHYQMPSLSQGVNPRGLNSCQRWQTDVTHIASFGRQKFVRVSTDTFLGAVFASAHMGE</sequence>
<dbReference type="Proteomes" id="UP000584880">
    <property type="component" value="Unassembled WGS sequence"/>
</dbReference>
<reference evidence="12 13" key="1">
    <citation type="submission" date="2019-09" db="EMBL/GenBank/DDBJ databases">
        <title>Bird 10,000 Genomes (B10K) Project - Family phase.</title>
        <authorList>
            <person name="Zhang G."/>
        </authorList>
    </citation>
    <scope>NUCLEOTIDE SEQUENCE [LARGE SCALE GENOMIC DNA]</scope>
    <source>
        <strain evidence="12">B10K-DU-012-10</strain>
        <tissue evidence="12">Blood</tissue>
    </source>
</reference>
<keyword evidence="2" id="KW-0548">Nucleotidyltransferase</keyword>
<dbReference type="GO" id="GO:0003677">
    <property type="term" value="F:DNA binding"/>
    <property type="evidence" value="ECO:0007669"/>
    <property type="project" value="UniProtKB-KW"/>
</dbReference>
<dbReference type="InterPro" id="IPR012337">
    <property type="entry name" value="RNaseH-like_sf"/>
</dbReference>
<evidence type="ECO:0000256" key="4">
    <source>
        <dbReference type="ARBA" id="ARBA00022723"/>
    </source>
</evidence>
<keyword evidence="7" id="KW-0695">RNA-directed DNA polymerase</keyword>
<dbReference type="InterPro" id="IPR043128">
    <property type="entry name" value="Rev_trsase/Diguanyl_cyclase"/>
</dbReference>
<dbReference type="InterPro" id="IPR017856">
    <property type="entry name" value="Integrase-like_N"/>
</dbReference>
<dbReference type="PANTHER" id="PTHR41694:SF3">
    <property type="entry name" value="RNA-DIRECTED DNA POLYMERASE-RELATED"/>
    <property type="match status" value="1"/>
</dbReference>
<evidence type="ECO:0000259" key="11">
    <source>
        <dbReference type="PROSITE" id="PS50879"/>
    </source>
</evidence>
<keyword evidence="6" id="KW-0378">Hydrolase</keyword>
<dbReference type="InterPro" id="IPR010661">
    <property type="entry name" value="RVT_thumb"/>
</dbReference>
<evidence type="ECO:0000256" key="9">
    <source>
        <dbReference type="PROSITE-ProRule" id="PRU00450"/>
    </source>
</evidence>
<evidence type="ECO:0000256" key="7">
    <source>
        <dbReference type="ARBA" id="ARBA00022918"/>
    </source>
</evidence>
<evidence type="ECO:0000256" key="3">
    <source>
        <dbReference type="ARBA" id="ARBA00022722"/>
    </source>
</evidence>
<dbReference type="SUPFAM" id="SSF56672">
    <property type="entry name" value="DNA/RNA polymerases"/>
    <property type="match status" value="1"/>
</dbReference>
<feature type="domain" description="RNase H type-1" evidence="11">
    <location>
        <begin position="240"/>
        <end position="371"/>
    </location>
</feature>
<evidence type="ECO:0000313" key="13">
    <source>
        <dbReference type="Proteomes" id="UP000584880"/>
    </source>
</evidence>
<dbReference type="PANTHER" id="PTHR41694">
    <property type="entry name" value="ENDOGENOUS RETROVIRUS GROUP K MEMBER POL PROTEIN"/>
    <property type="match status" value="1"/>
</dbReference>
<dbReference type="PROSITE" id="PS50879">
    <property type="entry name" value="RNASE_H_1"/>
    <property type="match status" value="1"/>
</dbReference>
<dbReference type="SUPFAM" id="SSF53098">
    <property type="entry name" value="Ribonuclease H-like"/>
    <property type="match status" value="1"/>
</dbReference>
<dbReference type="Pfam" id="PF02022">
    <property type="entry name" value="Integrase_Zn"/>
    <property type="match status" value="1"/>
</dbReference>
<organism evidence="12 13">
    <name type="scientific">Ptilonorhynchus violaceus</name>
    <name type="common">Satin bowerbird</name>
    <name type="synonym">Pyrrhocorax violaceus</name>
    <dbReference type="NCBI Taxonomy" id="28724"/>
    <lineage>
        <taxon>Eukaryota</taxon>
        <taxon>Metazoa</taxon>
        <taxon>Chordata</taxon>
        <taxon>Craniata</taxon>
        <taxon>Vertebrata</taxon>
        <taxon>Euteleostomi</taxon>
        <taxon>Archelosauria</taxon>
        <taxon>Archosauria</taxon>
        <taxon>Dinosauria</taxon>
        <taxon>Saurischia</taxon>
        <taxon>Theropoda</taxon>
        <taxon>Coelurosauria</taxon>
        <taxon>Aves</taxon>
        <taxon>Neognathae</taxon>
        <taxon>Neoaves</taxon>
        <taxon>Telluraves</taxon>
        <taxon>Australaves</taxon>
        <taxon>Passeriformes</taxon>
        <taxon>Ptilonorhynchidae</taxon>
        <taxon>Ptilonorhynchus</taxon>
    </lineage>
</organism>
<keyword evidence="4" id="KW-0479">Metal-binding</keyword>
<evidence type="ECO:0000256" key="1">
    <source>
        <dbReference type="ARBA" id="ARBA00022679"/>
    </source>
</evidence>
<keyword evidence="8" id="KW-0238">DNA-binding</keyword>
<keyword evidence="9" id="KW-0863">Zinc-finger</keyword>
<dbReference type="GO" id="GO:0008270">
    <property type="term" value="F:zinc ion binding"/>
    <property type="evidence" value="ECO:0007669"/>
    <property type="project" value="UniProtKB-KW"/>
</dbReference>
<evidence type="ECO:0000256" key="6">
    <source>
        <dbReference type="ARBA" id="ARBA00022801"/>
    </source>
</evidence>
<name>A0A7K6BVQ8_PTIVI</name>
<evidence type="ECO:0000313" key="12">
    <source>
        <dbReference type="EMBL" id="NWV06511.1"/>
    </source>
</evidence>
<dbReference type="GO" id="GO:0004523">
    <property type="term" value="F:RNA-DNA hybrid ribonuclease activity"/>
    <property type="evidence" value="ECO:0007669"/>
    <property type="project" value="InterPro"/>
</dbReference>
<evidence type="ECO:0000256" key="2">
    <source>
        <dbReference type="ARBA" id="ARBA00022695"/>
    </source>
</evidence>
<dbReference type="Gene3D" id="3.30.420.10">
    <property type="entry name" value="Ribonuclease H-like superfamily/Ribonuclease H"/>
    <property type="match status" value="1"/>
</dbReference>
<comment type="caution">
    <text evidence="12">The sequence shown here is derived from an EMBL/GenBank/DDBJ whole genome shotgun (WGS) entry which is preliminary data.</text>
</comment>
<keyword evidence="13" id="KW-1185">Reference proteome</keyword>
<dbReference type="Gene3D" id="1.10.10.200">
    <property type="match status" value="1"/>
</dbReference>
<dbReference type="InterPro" id="IPR002156">
    <property type="entry name" value="RNaseH_domain"/>
</dbReference>
<gene>
    <name evidence="12" type="primary">Ervk11</name>
    <name evidence="12" type="ORF">PTIVIO_R12805</name>
</gene>
<dbReference type="GO" id="GO:0035613">
    <property type="term" value="F:RNA stem-loop binding"/>
    <property type="evidence" value="ECO:0007669"/>
    <property type="project" value="TreeGrafter"/>
</dbReference>
<feature type="non-terminal residue" evidence="12">
    <location>
        <position position="474"/>
    </location>
</feature>
<evidence type="ECO:0000256" key="8">
    <source>
        <dbReference type="ARBA" id="ARBA00023125"/>
    </source>
</evidence>
<feature type="non-terminal residue" evidence="12">
    <location>
        <position position="1"/>
    </location>
</feature>
<accession>A0A7K6BVQ8</accession>
<dbReference type="Gene3D" id="3.30.70.270">
    <property type="match status" value="1"/>
</dbReference>
<dbReference type="InterPro" id="IPR003308">
    <property type="entry name" value="Integrase_Zn-bd_dom_N"/>
</dbReference>
<evidence type="ECO:0000256" key="5">
    <source>
        <dbReference type="ARBA" id="ARBA00022759"/>
    </source>
</evidence>
<dbReference type="PROSITE" id="PS50876">
    <property type="entry name" value="ZF_INTEGRASE"/>
    <property type="match status" value="1"/>
</dbReference>
<dbReference type="InterPro" id="IPR043502">
    <property type="entry name" value="DNA/RNA_pol_sf"/>
</dbReference>
<keyword evidence="3" id="KW-0540">Nuclease</keyword>
<dbReference type="GO" id="GO:0003964">
    <property type="term" value="F:RNA-directed DNA polymerase activity"/>
    <property type="evidence" value="ECO:0007669"/>
    <property type="project" value="UniProtKB-KW"/>
</dbReference>
<protein>
    <submittedName>
        <fullName evidence="12">POK11 protein</fullName>
    </submittedName>
</protein>
<keyword evidence="9" id="KW-0862">Zinc</keyword>
<feature type="domain" description="Integrase-type" evidence="10">
    <location>
        <begin position="376"/>
        <end position="417"/>
    </location>
</feature>
<dbReference type="EMBL" id="VZRJ01004659">
    <property type="protein sequence ID" value="NWV06511.1"/>
    <property type="molecule type" value="Genomic_DNA"/>
</dbReference>
<dbReference type="SUPFAM" id="SSF46919">
    <property type="entry name" value="N-terminal Zn binding domain of HIV integrase"/>
    <property type="match status" value="1"/>
</dbReference>
<dbReference type="AlphaFoldDB" id="A0A7K6BVQ8"/>
<evidence type="ECO:0000259" key="10">
    <source>
        <dbReference type="PROSITE" id="PS50876"/>
    </source>
</evidence>
<dbReference type="InterPro" id="IPR036397">
    <property type="entry name" value="RNaseH_sf"/>
</dbReference>
<dbReference type="Pfam" id="PF06817">
    <property type="entry name" value="RVT_thumb"/>
    <property type="match status" value="1"/>
</dbReference>
<proteinExistence type="predicted"/>